<name>A0A8S5PL32_9CAUD</name>
<organism evidence="2">
    <name type="scientific">Siphoviridae sp. ctL0q1</name>
    <dbReference type="NCBI Taxonomy" id="2825449"/>
    <lineage>
        <taxon>Viruses</taxon>
        <taxon>Duplodnaviria</taxon>
        <taxon>Heunggongvirae</taxon>
        <taxon>Uroviricota</taxon>
        <taxon>Caudoviricetes</taxon>
    </lineage>
</organism>
<proteinExistence type="predicted"/>
<dbReference type="EMBL" id="BK015443">
    <property type="protein sequence ID" value="DAE06892.1"/>
    <property type="molecule type" value="Genomic_DNA"/>
</dbReference>
<accession>A0A8S5PL32</accession>
<evidence type="ECO:0000256" key="1">
    <source>
        <dbReference type="SAM" id="MobiDB-lite"/>
    </source>
</evidence>
<protein>
    <submittedName>
        <fullName evidence="2">Uncharacterized protein</fullName>
    </submittedName>
</protein>
<evidence type="ECO:0000313" key="2">
    <source>
        <dbReference type="EMBL" id="DAE06892.1"/>
    </source>
</evidence>
<reference evidence="2" key="1">
    <citation type="journal article" date="2021" name="Proc. Natl. Acad. Sci. U.S.A.">
        <title>A Catalog of Tens of Thousands of Viruses from Human Metagenomes Reveals Hidden Associations with Chronic Diseases.</title>
        <authorList>
            <person name="Tisza M.J."/>
            <person name="Buck C.B."/>
        </authorList>
    </citation>
    <scope>NUCLEOTIDE SEQUENCE</scope>
    <source>
        <strain evidence="2">CtL0q1</strain>
    </source>
</reference>
<sequence length="29" mass="3528">MKDKLSVCRNRQLERPENIVSERTERRPS</sequence>
<feature type="region of interest" description="Disordered" evidence="1">
    <location>
        <begin position="1"/>
        <end position="29"/>
    </location>
</feature>